<feature type="repeat" description="PPR" evidence="3">
    <location>
        <begin position="129"/>
        <end position="163"/>
    </location>
</feature>
<dbReference type="STRING" id="63057.A0A2P5API2"/>
<sequence length="789" mass="89307">MNFHPPLRRSLSFSFASKPPWFHYFHSHSRDSATSNEILTILETVDPMEYALDRALPYLNPGIVTSVVEEEPNRLLGFRFFIWTTKWRSLRCPVARNLVMDMLVKDNGCGFELYWRALEQLRDRGLPITSYAFTVLIKGFEKLGMAEKAVESFGRMRDFNCKPNLIIYNTILHIVVQKQVYLLALAVYNEMLKSNYSPSVTTYNILIGGLFKSSKIKDALKMFDEMTQRGLSPNEITHTIIISSLCQAKRLDEAHSLFNRLKVGGRYPDSVAYNALLNGYCKLGRIDEAYAFLRSSEKERYVIGLNGYSCFIDGLFRAKRYDEAHGWYRKMIEAGVKPDIVLYTIMVRGLVEEGRINDALNLLHDTGESGLVPDAYCYNAVIKGFCDVGLLNEARSLHLEISTQDFFPNACTSTILICAMCRNGLVGEAQQIFNEMDKLGCAPSVVTFNALIHGLCKAGKLEEAHLLFYKMEVGRNPSLFLRLSQGGSRALDTASLQMMVEQLCESGLILKAYKLLRQLADSGVMPDIVTYNSLINGFCKAGNINGALKLFKDMQLKGLSPDSVTYGTLIDGLQRVDREEDAFVLFDQMVKNGCTPSSAVYKSLMTWSCRRGKVSLAFRLWLTYQSSLPGRNKESMNVIEEQFNKGELEKAIRALLEMDFRLKDFDLGPYTILLIGLCQARRLDEALAIFSVLEEYKVNVTPPSCVKLILGLCESGSLDLAINVFLYTLEKGFMMPKACNLLIKCLLRSQNKRDYALDLVSRMNSFGYDVDAYLYKTTKFLLQCHLNKR</sequence>
<feature type="repeat" description="PPR" evidence="3">
    <location>
        <begin position="666"/>
        <end position="700"/>
    </location>
</feature>
<protein>
    <submittedName>
        <fullName evidence="4">Tetratricopeptide-like helical domain containing protein</fullName>
    </submittedName>
</protein>
<dbReference type="Gene3D" id="1.25.40.10">
    <property type="entry name" value="Tetratricopeptide repeat domain"/>
    <property type="match status" value="6"/>
</dbReference>
<evidence type="ECO:0000256" key="3">
    <source>
        <dbReference type="PROSITE-ProRule" id="PRU00708"/>
    </source>
</evidence>
<dbReference type="EMBL" id="JXTC01000755">
    <property type="protein sequence ID" value="PON38361.1"/>
    <property type="molecule type" value="Genomic_DNA"/>
</dbReference>
<reference evidence="5" key="1">
    <citation type="submission" date="2016-06" db="EMBL/GenBank/DDBJ databases">
        <title>Parallel loss of symbiosis genes in relatives of nitrogen-fixing non-legume Parasponia.</title>
        <authorList>
            <person name="Van Velzen R."/>
            <person name="Holmer R."/>
            <person name="Bu F."/>
            <person name="Rutten L."/>
            <person name="Van Zeijl A."/>
            <person name="Liu W."/>
            <person name="Santuari L."/>
            <person name="Cao Q."/>
            <person name="Sharma T."/>
            <person name="Shen D."/>
            <person name="Roswanjaya Y."/>
            <person name="Wardhani T."/>
            <person name="Kalhor M.S."/>
            <person name="Jansen J."/>
            <person name="Van den Hoogen J."/>
            <person name="Gungor B."/>
            <person name="Hartog M."/>
            <person name="Hontelez J."/>
            <person name="Verver J."/>
            <person name="Yang W.-C."/>
            <person name="Schijlen E."/>
            <person name="Repin R."/>
            <person name="Schilthuizen M."/>
            <person name="Schranz E."/>
            <person name="Heidstra R."/>
            <person name="Miyata K."/>
            <person name="Fedorova E."/>
            <person name="Kohlen W."/>
            <person name="Bisseling T."/>
            <person name="Smit S."/>
            <person name="Geurts R."/>
        </authorList>
    </citation>
    <scope>NUCLEOTIDE SEQUENCE [LARGE SCALE GENOMIC DNA]</scope>
    <source>
        <strain evidence="5">cv. RG33-2</strain>
    </source>
</reference>
<name>A0A2P5API2_TREOI</name>
<dbReference type="AlphaFoldDB" id="A0A2P5API2"/>
<dbReference type="Pfam" id="PF12854">
    <property type="entry name" value="PPR_1"/>
    <property type="match status" value="1"/>
</dbReference>
<feature type="repeat" description="PPR" evidence="3">
    <location>
        <begin position="339"/>
        <end position="373"/>
    </location>
</feature>
<gene>
    <name evidence="4" type="ORF">TorRG33x02_345350</name>
</gene>
<keyword evidence="5" id="KW-1185">Reference proteome</keyword>
<dbReference type="OrthoDB" id="185373at2759"/>
<comment type="similarity">
    <text evidence="1">Belongs to the PPR family. P subfamily.</text>
</comment>
<evidence type="ECO:0000256" key="1">
    <source>
        <dbReference type="ARBA" id="ARBA00007626"/>
    </source>
</evidence>
<dbReference type="Pfam" id="PF13041">
    <property type="entry name" value="PPR_2"/>
    <property type="match status" value="4"/>
</dbReference>
<feature type="repeat" description="PPR" evidence="3">
    <location>
        <begin position="409"/>
        <end position="443"/>
    </location>
</feature>
<feature type="repeat" description="PPR" evidence="3">
    <location>
        <begin position="304"/>
        <end position="338"/>
    </location>
</feature>
<dbReference type="FunCoup" id="A0A2P5API2">
    <property type="interactions" value="1073"/>
</dbReference>
<dbReference type="Pfam" id="PF13812">
    <property type="entry name" value="PPR_3"/>
    <property type="match status" value="1"/>
</dbReference>
<dbReference type="GO" id="GO:0003729">
    <property type="term" value="F:mRNA binding"/>
    <property type="evidence" value="ECO:0007669"/>
    <property type="project" value="TreeGrafter"/>
</dbReference>
<feature type="repeat" description="PPR" evidence="3">
    <location>
        <begin position="234"/>
        <end position="268"/>
    </location>
</feature>
<dbReference type="PANTHER" id="PTHR47932:SF63">
    <property type="entry name" value="OS08G0290000 PROTEIN"/>
    <property type="match status" value="1"/>
</dbReference>
<evidence type="ECO:0000256" key="2">
    <source>
        <dbReference type="ARBA" id="ARBA00022737"/>
    </source>
</evidence>
<proteinExistence type="inferred from homology"/>
<dbReference type="InterPro" id="IPR011990">
    <property type="entry name" value="TPR-like_helical_dom_sf"/>
</dbReference>
<feature type="repeat" description="PPR" evidence="3">
    <location>
        <begin position="527"/>
        <end position="561"/>
    </location>
</feature>
<organism evidence="4 5">
    <name type="scientific">Trema orientale</name>
    <name type="common">Charcoal tree</name>
    <name type="synonym">Celtis orientalis</name>
    <dbReference type="NCBI Taxonomy" id="63057"/>
    <lineage>
        <taxon>Eukaryota</taxon>
        <taxon>Viridiplantae</taxon>
        <taxon>Streptophyta</taxon>
        <taxon>Embryophyta</taxon>
        <taxon>Tracheophyta</taxon>
        <taxon>Spermatophyta</taxon>
        <taxon>Magnoliopsida</taxon>
        <taxon>eudicotyledons</taxon>
        <taxon>Gunneridae</taxon>
        <taxon>Pentapetalae</taxon>
        <taxon>rosids</taxon>
        <taxon>fabids</taxon>
        <taxon>Rosales</taxon>
        <taxon>Cannabaceae</taxon>
        <taxon>Trema</taxon>
    </lineage>
</organism>
<dbReference type="NCBIfam" id="TIGR00756">
    <property type="entry name" value="PPR"/>
    <property type="match status" value="12"/>
</dbReference>
<feature type="repeat" description="PPR" evidence="3">
    <location>
        <begin position="199"/>
        <end position="233"/>
    </location>
</feature>
<feature type="repeat" description="PPR" evidence="3">
    <location>
        <begin position="164"/>
        <end position="198"/>
    </location>
</feature>
<feature type="repeat" description="PPR" evidence="3">
    <location>
        <begin position="444"/>
        <end position="478"/>
    </location>
</feature>
<dbReference type="Pfam" id="PF01535">
    <property type="entry name" value="PPR"/>
    <property type="match status" value="2"/>
</dbReference>
<dbReference type="InterPro" id="IPR002885">
    <property type="entry name" value="PPR_rpt"/>
</dbReference>
<feature type="repeat" description="PPR" evidence="3">
    <location>
        <begin position="562"/>
        <end position="596"/>
    </location>
</feature>
<feature type="repeat" description="PPR" evidence="3">
    <location>
        <begin position="269"/>
        <end position="303"/>
    </location>
</feature>
<evidence type="ECO:0000313" key="4">
    <source>
        <dbReference type="EMBL" id="PON38361.1"/>
    </source>
</evidence>
<evidence type="ECO:0000313" key="5">
    <source>
        <dbReference type="Proteomes" id="UP000237000"/>
    </source>
</evidence>
<keyword evidence="2" id="KW-0677">Repeat</keyword>
<feature type="repeat" description="PPR" evidence="3">
    <location>
        <begin position="374"/>
        <end position="408"/>
    </location>
</feature>
<accession>A0A2P5API2</accession>
<dbReference type="InParanoid" id="A0A2P5API2"/>
<dbReference type="PANTHER" id="PTHR47932">
    <property type="entry name" value="ATPASE EXPRESSION PROTEIN 3"/>
    <property type="match status" value="1"/>
</dbReference>
<dbReference type="PROSITE" id="PS51375">
    <property type="entry name" value="PPR"/>
    <property type="match status" value="14"/>
</dbReference>
<dbReference type="SUPFAM" id="SSF81901">
    <property type="entry name" value="HCP-like"/>
    <property type="match status" value="1"/>
</dbReference>
<dbReference type="Proteomes" id="UP000237000">
    <property type="component" value="Unassembled WGS sequence"/>
</dbReference>
<feature type="repeat" description="PPR" evidence="3">
    <location>
        <begin position="492"/>
        <end position="526"/>
    </location>
</feature>
<comment type="caution">
    <text evidence="4">The sequence shown here is derived from an EMBL/GenBank/DDBJ whole genome shotgun (WGS) entry which is preliminary data.</text>
</comment>